<evidence type="ECO:0000256" key="2">
    <source>
        <dbReference type="ARBA" id="ARBA00022729"/>
    </source>
</evidence>
<sequence length="252" mass="24863">MLSTININKAVCLGLWASLLSVSAAPAVTNLGPAAINLGTAGNFAILAQSGISTVPASSITGNIGVSPAAGSFLTGFSLTLSSTGVFSTSLQVVGEVFAASYSAPTPVTLTTAVANMQTAYTNGVGLLNPGFINLASGLLSGLVLTPGLYKWTTAVSIGSAGITLAGTPLDVFVFQIAGTMTLAAGARVTLVGVLASNVFWVVASGVTAGSGSHIEGVILGKTAVTLQTGATMNGRILAQTFVALQQATVVG</sequence>
<accession>A0A9P5PH85</accession>
<evidence type="ECO:0000313" key="4">
    <source>
        <dbReference type="EMBL" id="KAF9063328.1"/>
    </source>
</evidence>
<dbReference type="OrthoDB" id="10264374at2759"/>
<evidence type="ECO:0000256" key="1">
    <source>
        <dbReference type="ARBA" id="ARBA00005445"/>
    </source>
</evidence>
<dbReference type="AlphaFoldDB" id="A0A9P5PH85"/>
<evidence type="ECO:0000313" key="5">
    <source>
        <dbReference type="Proteomes" id="UP000772434"/>
    </source>
</evidence>
<keyword evidence="5" id="KW-1185">Reference proteome</keyword>
<feature type="chain" id="PRO_5040362416" evidence="3">
    <location>
        <begin position="25"/>
        <end position="252"/>
    </location>
</feature>
<organism evidence="4 5">
    <name type="scientific">Rhodocollybia butyracea</name>
    <dbReference type="NCBI Taxonomy" id="206335"/>
    <lineage>
        <taxon>Eukaryota</taxon>
        <taxon>Fungi</taxon>
        <taxon>Dikarya</taxon>
        <taxon>Basidiomycota</taxon>
        <taxon>Agaricomycotina</taxon>
        <taxon>Agaricomycetes</taxon>
        <taxon>Agaricomycetidae</taxon>
        <taxon>Agaricales</taxon>
        <taxon>Marasmiineae</taxon>
        <taxon>Omphalotaceae</taxon>
        <taxon>Rhodocollybia</taxon>
    </lineage>
</organism>
<dbReference type="EMBL" id="JADNRY010000149">
    <property type="protein sequence ID" value="KAF9063328.1"/>
    <property type="molecule type" value="Genomic_DNA"/>
</dbReference>
<reference evidence="4" key="1">
    <citation type="submission" date="2020-11" db="EMBL/GenBank/DDBJ databases">
        <authorList>
            <consortium name="DOE Joint Genome Institute"/>
            <person name="Ahrendt S."/>
            <person name="Riley R."/>
            <person name="Andreopoulos W."/>
            <person name="Labutti K."/>
            <person name="Pangilinan J."/>
            <person name="Ruiz-Duenas F.J."/>
            <person name="Barrasa J.M."/>
            <person name="Sanchez-Garcia M."/>
            <person name="Camarero S."/>
            <person name="Miyauchi S."/>
            <person name="Serrano A."/>
            <person name="Linde D."/>
            <person name="Babiker R."/>
            <person name="Drula E."/>
            <person name="Ayuso-Fernandez I."/>
            <person name="Pacheco R."/>
            <person name="Padilla G."/>
            <person name="Ferreira P."/>
            <person name="Barriuso J."/>
            <person name="Kellner H."/>
            <person name="Castanera R."/>
            <person name="Alfaro M."/>
            <person name="Ramirez L."/>
            <person name="Pisabarro A.G."/>
            <person name="Kuo A."/>
            <person name="Tritt A."/>
            <person name="Lipzen A."/>
            <person name="He G."/>
            <person name="Yan M."/>
            <person name="Ng V."/>
            <person name="Cullen D."/>
            <person name="Martin F."/>
            <person name="Rosso M.-N."/>
            <person name="Henrissat B."/>
            <person name="Hibbett D."/>
            <person name="Martinez A.T."/>
            <person name="Grigoriev I.V."/>
        </authorList>
    </citation>
    <scope>NUCLEOTIDE SEQUENCE</scope>
    <source>
        <strain evidence="4">AH 40177</strain>
    </source>
</reference>
<protein>
    <submittedName>
        <fullName evidence="4">Antifreeze protein</fullName>
    </submittedName>
</protein>
<comment type="similarity">
    <text evidence="1">Belongs to the ice-binding protein family.</text>
</comment>
<keyword evidence="2 3" id="KW-0732">Signal</keyword>
<dbReference type="InterPro" id="IPR021884">
    <property type="entry name" value="Ice-bd_prot"/>
</dbReference>
<evidence type="ECO:0000256" key="3">
    <source>
        <dbReference type="SAM" id="SignalP"/>
    </source>
</evidence>
<comment type="caution">
    <text evidence="4">The sequence shown here is derived from an EMBL/GenBank/DDBJ whole genome shotgun (WGS) entry which is preliminary data.</text>
</comment>
<feature type="signal peptide" evidence="3">
    <location>
        <begin position="1"/>
        <end position="24"/>
    </location>
</feature>
<dbReference type="Pfam" id="PF11999">
    <property type="entry name" value="Ice_binding"/>
    <property type="match status" value="1"/>
</dbReference>
<dbReference type="Proteomes" id="UP000772434">
    <property type="component" value="Unassembled WGS sequence"/>
</dbReference>
<gene>
    <name evidence="4" type="ORF">BDP27DRAFT_1368155</name>
</gene>
<name>A0A9P5PH85_9AGAR</name>
<proteinExistence type="inferred from homology"/>